<protein>
    <submittedName>
        <fullName evidence="1">Uncharacterized protein</fullName>
    </submittedName>
</protein>
<name>A0A367LHP6_9HYPO</name>
<sequence length="80" mass="9105">MAKEEGGGLSRRLLWAGDLPLPSNLHVRMLPQAKLAVEDRVYPSAWKHGNVMEQQHQVCALHPKRVNAQRHGSLFFSFFL</sequence>
<dbReference type="EMBL" id="LKCN02000005">
    <property type="protein sequence ID" value="RCI13917.1"/>
    <property type="molecule type" value="Genomic_DNA"/>
</dbReference>
<organism evidence="1 2">
    <name type="scientific">Ophiocordyceps polyrhachis-furcata BCC 54312</name>
    <dbReference type="NCBI Taxonomy" id="1330021"/>
    <lineage>
        <taxon>Eukaryota</taxon>
        <taxon>Fungi</taxon>
        <taxon>Dikarya</taxon>
        <taxon>Ascomycota</taxon>
        <taxon>Pezizomycotina</taxon>
        <taxon>Sordariomycetes</taxon>
        <taxon>Hypocreomycetidae</taxon>
        <taxon>Hypocreales</taxon>
        <taxon>Ophiocordycipitaceae</taxon>
        <taxon>Ophiocordyceps</taxon>
    </lineage>
</organism>
<dbReference type="AlphaFoldDB" id="A0A367LHP6"/>
<comment type="caution">
    <text evidence="1">The sequence shown here is derived from an EMBL/GenBank/DDBJ whole genome shotgun (WGS) entry which is preliminary data.</text>
</comment>
<proteinExistence type="predicted"/>
<evidence type="ECO:0000313" key="2">
    <source>
        <dbReference type="Proteomes" id="UP000253664"/>
    </source>
</evidence>
<gene>
    <name evidence="1" type="ORF">L249_8224</name>
</gene>
<dbReference type="Proteomes" id="UP000253664">
    <property type="component" value="Unassembled WGS sequence"/>
</dbReference>
<accession>A0A367LHP6</accession>
<reference evidence="1 2" key="1">
    <citation type="journal article" date="2015" name="BMC Genomics">
        <title>Insights from the genome of Ophiocordyceps polyrhachis-furcata to pathogenicity and host specificity in insect fungi.</title>
        <authorList>
            <person name="Wichadakul D."/>
            <person name="Kobmoo N."/>
            <person name="Ingsriswang S."/>
            <person name="Tangphatsornruang S."/>
            <person name="Chantasingh D."/>
            <person name="Luangsa-ard J.J."/>
            <person name="Eurwilaichitr L."/>
        </authorList>
    </citation>
    <scope>NUCLEOTIDE SEQUENCE [LARGE SCALE GENOMIC DNA]</scope>
    <source>
        <strain evidence="1 2">BCC 54312</strain>
    </source>
</reference>
<keyword evidence="2" id="KW-1185">Reference proteome</keyword>
<evidence type="ECO:0000313" key="1">
    <source>
        <dbReference type="EMBL" id="RCI13917.1"/>
    </source>
</evidence>